<evidence type="ECO:0000313" key="3">
    <source>
        <dbReference type="EMBL" id="KAK1363013.1"/>
    </source>
</evidence>
<accession>A0AAD8HB42</accession>
<evidence type="ECO:0000313" key="4">
    <source>
        <dbReference type="Proteomes" id="UP001237642"/>
    </source>
</evidence>
<dbReference type="Proteomes" id="UP001237642">
    <property type="component" value="Unassembled WGS sequence"/>
</dbReference>
<dbReference type="GO" id="GO:0005524">
    <property type="term" value="F:ATP binding"/>
    <property type="evidence" value="ECO:0007669"/>
    <property type="project" value="InterPro"/>
</dbReference>
<dbReference type="InterPro" id="IPR003439">
    <property type="entry name" value="ABC_transporter-like_ATP-bd"/>
</dbReference>
<feature type="domain" description="ABC transporter" evidence="1">
    <location>
        <begin position="176"/>
        <end position="340"/>
    </location>
</feature>
<dbReference type="PANTHER" id="PTHR48040:SF45">
    <property type="entry name" value="PLEIOTROPIC DRUG RESISTANCE PROTEIN 1-LIKE"/>
    <property type="match status" value="1"/>
</dbReference>
<dbReference type="AlphaFoldDB" id="A0AAD8HB42"/>
<reference evidence="3" key="2">
    <citation type="submission" date="2023-05" db="EMBL/GenBank/DDBJ databases">
        <authorList>
            <person name="Schelkunov M.I."/>
        </authorList>
    </citation>
    <scope>NUCLEOTIDE SEQUENCE</scope>
    <source>
        <strain evidence="3">Hsosn_3</strain>
        <tissue evidence="3">Leaf</tissue>
    </source>
</reference>
<dbReference type="Pfam" id="PF14510">
    <property type="entry name" value="ABC_trans_N"/>
    <property type="match status" value="1"/>
</dbReference>
<keyword evidence="4" id="KW-1185">Reference proteome</keyword>
<protein>
    <submittedName>
        <fullName evidence="3">Pigment permease</fullName>
    </submittedName>
</protein>
<dbReference type="GO" id="GO:0016887">
    <property type="term" value="F:ATP hydrolysis activity"/>
    <property type="evidence" value="ECO:0007669"/>
    <property type="project" value="InterPro"/>
</dbReference>
<comment type="caution">
    <text evidence="3">The sequence shown here is derived from an EMBL/GenBank/DDBJ whole genome shotgun (WGS) entry which is preliminary data.</text>
</comment>
<reference evidence="3" key="1">
    <citation type="submission" date="2023-02" db="EMBL/GenBank/DDBJ databases">
        <title>Genome of toxic invasive species Heracleum sosnowskyi carries increased number of genes despite the absence of recent whole-genome duplications.</title>
        <authorList>
            <person name="Schelkunov M."/>
            <person name="Shtratnikova V."/>
            <person name="Makarenko M."/>
            <person name="Klepikova A."/>
            <person name="Omelchenko D."/>
            <person name="Novikova G."/>
            <person name="Obukhova E."/>
            <person name="Bogdanov V."/>
            <person name="Penin A."/>
            <person name="Logacheva M."/>
        </authorList>
    </citation>
    <scope>NUCLEOTIDE SEQUENCE</scope>
    <source>
        <strain evidence="3">Hsosn_3</strain>
        <tissue evidence="3">Leaf</tissue>
    </source>
</reference>
<proteinExistence type="predicted"/>
<sequence>MDGSDIYNASNSFRKSGNLSSIWRSNGMDVFSQSSRKSDFFDDEEALKWATLQKLPTYNRLKKGLIFDSSADGGGVLEVDIENLGVQQRKELLERLVKISEGENEKFLLKLRERLDRVGIELPKIEVRFEHLSVDAKVYVGSRALPSFLNFVGNVLEGFLNYLHIVPNRKKDLSILRDISGIIKPCRMTLLLGPPSSGKTTLLLALAGKLDHDLKTSGSVTYNGHGMHEFIPQRTAAYISQNDCHIGEMTVRETLAFSARCQGVGSRYEMLAELSRREKVANVKPDPDIDLFMKAAATEGQEASVVTDYVLKILGLDICADTVVGSEMIRGISGGQKKRVTTGEIEERSCRLFARSNIETRSEAILAA</sequence>
<feature type="domain" description="Pleiotropic ABC efflux transporter N-terminal" evidence="2">
    <location>
        <begin position="103"/>
        <end position="151"/>
    </location>
</feature>
<name>A0AAD8HB42_9APIA</name>
<dbReference type="Pfam" id="PF00005">
    <property type="entry name" value="ABC_tran"/>
    <property type="match status" value="1"/>
</dbReference>
<dbReference type="EMBL" id="JAUIZM010000009">
    <property type="protein sequence ID" value="KAK1363013.1"/>
    <property type="molecule type" value="Genomic_DNA"/>
</dbReference>
<evidence type="ECO:0000259" key="1">
    <source>
        <dbReference type="Pfam" id="PF00005"/>
    </source>
</evidence>
<organism evidence="3 4">
    <name type="scientific">Heracleum sosnowskyi</name>
    <dbReference type="NCBI Taxonomy" id="360622"/>
    <lineage>
        <taxon>Eukaryota</taxon>
        <taxon>Viridiplantae</taxon>
        <taxon>Streptophyta</taxon>
        <taxon>Embryophyta</taxon>
        <taxon>Tracheophyta</taxon>
        <taxon>Spermatophyta</taxon>
        <taxon>Magnoliopsida</taxon>
        <taxon>eudicotyledons</taxon>
        <taxon>Gunneridae</taxon>
        <taxon>Pentapetalae</taxon>
        <taxon>asterids</taxon>
        <taxon>campanulids</taxon>
        <taxon>Apiales</taxon>
        <taxon>Apiaceae</taxon>
        <taxon>Apioideae</taxon>
        <taxon>apioid superclade</taxon>
        <taxon>Tordylieae</taxon>
        <taxon>Tordyliinae</taxon>
        <taxon>Heracleum</taxon>
    </lineage>
</organism>
<dbReference type="PANTHER" id="PTHR48040">
    <property type="entry name" value="PLEIOTROPIC DRUG RESISTANCE PROTEIN 1-LIKE ISOFORM X1"/>
    <property type="match status" value="1"/>
</dbReference>
<dbReference type="SUPFAM" id="SSF52540">
    <property type="entry name" value="P-loop containing nucleoside triphosphate hydrolases"/>
    <property type="match status" value="1"/>
</dbReference>
<gene>
    <name evidence="3" type="ORF">POM88_038574</name>
</gene>
<dbReference type="FunFam" id="3.40.50.300:FF:003848">
    <property type="entry name" value="Pleiotropic drug resistance 12 isoform 3"/>
    <property type="match status" value="1"/>
</dbReference>
<evidence type="ECO:0000259" key="2">
    <source>
        <dbReference type="Pfam" id="PF14510"/>
    </source>
</evidence>
<dbReference type="InterPro" id="IPR027417">
    <property type="entry name" value="P-loop_NTPase"/>
</dbReference>
<dbReference type="InterPro" id="IPR029481">
    <property type="entry name" value="ABC_trans_N"/>
</dbReference>
<dbReference type="Gene3D" id="3.40.50.300">
    <property type="entry name" value="P-loop containing nucleotide triphosphate hydrolases"/>
    <property type="match status" value="1"/>
</dbReference>